<comment type="similarity">
    <text evidence="1 10">Belongs to the GHMP kinase family. IspE subfamily.</text>
</comment>
<dbReference type="GO" id="GO:0016114">
    <property type="term" value="P:terpenoid biosynthetic process"/>
    <property type="evidence" value="ECO:0007669"/>
    <property type="project" value="UniProtKB-UniRule"/>
</dbReference>
<dbReference type="InterPro" id="IPR006204">
    <property type="entry name" value="GHMP_kinase_N_dom"/>
</dbReference>
<comment type="catalytic activity">
    <reaction evidence="10">
        <text>4-CDP-2-C-methyl-D-erythritol + ATP = 4-CDP-2-C-methyl-D-erythritol 2-phosphate + ADP + H(+)</text>
        <dbReference type="Rhea" id="RHEA:18437"/>
        <dbReference type="ChEBI" id="CHEBI:15378"/>
        <dbReference type="ChEBI" id="CHEBI:30616"/>
        <dbReference type="ChEBI" id="CHEBI:57823"/>
        <dbReference type="ChEBI" id="CHEBI:57919"/>
        <dbReference type="ChEBI" id="CHEBI:456216"/>
        <dbReference type="EC" id="2.7.1.148"/>
    </reaction>
</comment>
<evidence type="ECO:0000256" key="8">
    <source>
        <dbReference type="ARBA" id="ARBA00023229"/>
    </source>
</evidence>
<gene>
    <name evidence="10" type="primary">ispE</name>
    <name evidence="13" type="ORF">DD235_11280</name>
</gene>
<dbReference type="GO" id="GO:0019288">
    <property type="term" value="P:isopentenyl diphosphate biosynthetic process, methylerythritol 4-phosphate pathway"/>
    <property type="evidence" value="ECO:0007669"/>
    <property type="project" value="UniProtKB-UniRule"/>
</dbReference>
<feature type="binding site" evidence="10">
    <location>
        <begin position="95"/>
        <end position="105"/>
    </location>
    <ligand>
        <name>ATP</name>
        <dbReference type="ChEBI" id="CHEBI:30616"/>
    </ligand>
</feature>
<dbReference type="Proteomes" id="UP000245212">
    <property type="component" value="Unassembled WGS sequence"/>
</dbReference>
<reference evidence="14" key="1">
    <citation type="submission" date="2018-05" db="EMBL/GenBank/DDBJ databases">
        <authorList>
            <person name="Li Y."/>
        </authorList>
    </citation>
    <scope>NUCLEOTIDE SEQUENCE [LARGE SCALE GENOMIC DNA]</scope>
    <source>
        <strain evidence="14">3d-2-2</strain>
    </source>
</reference>
<protein>
    <recommendedName>
        <fullName evidence="3 10">4-diphosphocytidyl-2-C-methyl-D-erythritol kinase</fullName>
        <shortName evidence="10">CMK</shortName>
        <ecNumber evidence="2 10">2.7.1.148</ecNumber>
    </recommendedName>
    <alternativeName>
        <fullName evidence="9 10">4-(cytidine-5'-diphospho)-2-C-methyl-D-erythritol kinase</fullName>
    </alternativeName>
</protein>
<evidence type="ECO:0000313" key="13">
    <source>
        <dbReference type="EMBL" id="PWF22652.1"/>
    </source>
</evidence>
<dbReference type="PANTHER" id="PTHR43527:SF2">
    <property type="entry name" value="4-DIPHOSPHOCYTIDYL-2-C-METHYL-D-ERYTHRITOL KINASE, CHLOROPLASTIC"/>
    <property type="match status" value="1"/>
</dbReference>
<comment type="function">
    <text evidence="10">Catalyzes the phosphorylation of the position 2 hydroxy group of 4-diphosphocytidyl-2C-methyl-D-erythritol.</text>
</comment>
<dbReference type="NCBIfam" id="NF011202">
    <property type="entry name" value="PRK14608.1"/>
    <property type="match status" value="1"/>
</dbReference>
<dbReference type="SUPFAM" id="SSF54211">
    <property type="entry name" value="Ribosomal protein S5 domain 2-like"/>
    <property type="match status" value="1"/>
</dbReference>
<keyword evidence="5 10" id="KW-0547">Nucleotide-binding</keyword>
<dbReference type="Pfam" id="PF08544">
    <property type="entry name" value="GHMP_kinases_C"/>
    <property type="match status" value="1"/>
</dbReference>
<evidence type="ECO:0000256" key="1">
    <source>
        <dbReference type="ARBA" id="ARBA00009684"/>
    </source>
</evidence>
<evidence type="ECO:0000256" key="6">
    <source>
        <dbReference type="ARBA" id="ARBA00022777"/>
    </source>
</evidence>
<evidence type="ECO:0000259" key="11">
    <source>
        <dbReference type="Pfam" id="PF00288"/>
    </source>
</evidence>
<name>A0A2V1JWN6_9BURK</name>
<dbReference type="Pfam" id="PF00288">
    <property type="entry name" value="GHMP_kinases_N"/>
    <property type="match status" value="1"/>
</dbReference>
<dbReference type="AlphaFoldDB" id="A0A2V1JWN6"/>
<evidence type="ECO:0000256" key="2">
    <source>
        <dbReference type="ARBA" id="ARBA00012052"/>
    </source>
</evidence>
<dbReference type="EMBL" id="QETA01000004">
    <property type="protein sequence ID" value="PWF22652.1"/>
    <property type="molecule type" value="Genomic_DNA"/>
</dbReference>
<accession>A0A2V1JWN6</accession>
<dbReference type="Gene3D" id="3.30.70.890">
    <property type="entry name" value="GHMP kinase, C-terminal domain"/>
    <property type="match status" value="1"/>
</dbReference>
<dbReference type="RefSeq" id="WP_109062177.1">
    <property type="nucleotide sequence ID" value="NZ_QETA01000004.1"/>
</dbReference>
<evidence type="ECO:0000256" key="4">
    <source>
        <dbReference type="ARBA" id="ARBA00022679"/>
    </source>
</evidence>
<dbReference type="EC" id="2.7.1.148" evidence="2 10"/>
<evidence type="ECO:0000259" key="12">
    <source>
        <dbReference type="Pfam" id="PF08544"/>
    </source>
</evidence>
<evidence type="ECO:0000256" key="10">
    <source>
        <dbReference type="HAMAP-Rule" id="MF_00061"/>
    </source>
</evidence>
<dbReference type="GO" id="GO:0005524">
    <property type="term" value="F:ATP binding"/>
    <property type="evidence" value="ECO:0007669"/>
    <property type="project" value="UniProtKB-UniRule"/>
</dbReference>
<dbReference type="SUPFAM" id="SSF55060">
    <property type="entry name" value="GHMP Kinase, C-terminal domain"/>
    <property type="match status" value="1"/>
</dbReference>
<keyword evidence="4 10" id="KW-0808">Transferase</keyword>
<dbReference type="InterPro" id="IPR020568">
    <property type="entry name" value="Ribosomal_Su5_D2-typ_SF"/>
</dbReference>
<keyword evidence="8 10" id="KW-0414">Isoprene biosynthesis</keyword>
<comment type="pathway">
    <text evidence="10">Isoprenoid biosynthesis; isopentenyl diphosphate biosynthesis via DXP pathway; isopentenyl diphosphate from 1-deoxy-D-xylulose 5-phosphate: step 3/6.</text>
</comment>
<keyword evidence="7 10" id="KW-0067">ATP-binding</keyword>
<evidence type="ECO:0000256" key="7">
    <source>
        <dbReference type="ARBA" id="ARBA00022840"/>
    </source>
</evidence>
<evidence type="ECO:0000313" key="14">
    <source>
        <dbReference type="Proteomes" id="UP000245212"/>
    </source>
</evidence>
<proteinExistence type="inferred from homology"/>
<feature type="domain" description="GHMP kinase N-terminal" evidence="11">
    <location>
        <begin position="68"/>
        <end position="145"/>
    </location>
</feature>
<evidence type="ECO:0000256" key="5">
    <source>
        <dbReference type="ARBA" id="ARBA00022741"/>
    </source>
</evidence>
<dbReference type="InterPro" id="IPR014721">
    <property type="entry name" value="Ribsml_uS5_D2-typ_fold_subgr"/>
</dbReference>
<feature type="active site" evidence="10">
    <location>
        <position position="137"/>
    </location>
</feature>
<organism evidence="13 14">
    <name type="scientific">Corticimicrobacter populi</name>
    <dbReference type="NCBI Taxonomy" id="2175229"/>
    <lineage>
        <taxon>Bacteria</taxon>
        <taxon>Pseudomonadati</taxon>
        <taxon>Pseudomonadota</taxon>
        <taxon>Betaproteobacteria</taxon>
        <taxon>Burkholderiales</taxon>
        <taxon>Alcaligenaceae</taxon>
        <taxon>Corticimicrobacter</taxon>
    </lineage>
</organism>
<keyword evidence="6 10" id="KW-0418">Kinase</keyword>
<dbReference type="Gene3D" id="3.30.230.10">
    <property type="match status" value="1"/>
</dbReference>
<dbReference type="HAMAP" id="MF_00061">
    <property type="entry name" value="IspE"/>
    <property type="match status" value="1"/>
</dbReference>
<dbReference type="InterPro" id="IPR036554">
    <property type="entry name" value="GHMP_kinase_C_sf"/>
</dbReference>
<dbReference type="UniPathway" id="UPA00056">
    <property type="reaction ID" value="UER00094"/>
</dbReference>
<dbReference type="InterPro" id="IPR013750">
    <property type="entry name" value="GHMP_kinase_C_dom"/>
</dbReference>
<evidence type="ECO:0000256" key="9">
    <source>
        <dbReference type="ARBA" id="ARBA00032554"/>
    </source>
</evidence>
<dbReference type="NCBIfam" id="TIGR00154">
    <property type="entry name" value="ispE"/>
    <property type="match status" value="1"/>
</dbReference>
<dbReference type="InterPro" id="IPR004424">
    <property type="entry name" value="IspE"/>
</dbReference>
<keyword evidence="14" id="KW-1185">Reference proteome</keyword>
<evidence type="ECO:0000256" key="3">
    <source>
        <dbReference type="ARBA" id="ARBA00017473"/>
    </source>
</evidence>
<feature type="active site" evidence="10">
    <location>
        <position position="12"/>
    </location>
</feature>
<sequence>MKTLYDIPAPAKINLFLHVVGRRDDGYHLLQTVFRFIDLQDTLQADVRADGEISRSYDLPGVSPEQDIVLRAARLLQAETGTSLGAHLGLDKRIPMGGGLGGGSSDAASVLVALNRLWDTGLDRSQLMQLGLRLGADVPVFIFGQNAFAEGVGEELQPLVLPKAAYVIVQPCASVATVDIFSAKELTRDTKPVRITDFPAAETDFLLQPPQEVRQFGHNDLQPVVYSRYPVVSQAAKWLSGLGVEVRMSGSGACLFAGYHDLQNAVLAKQEIVATMRTAGSEAIRLINSVHACAGLVEHPLRHWVTR</sequence>
<dbReference type="PIRSF" id="PIRSF010376">
    <property type="entry name" value="IspE"/>
    <property type="match status" value="1"/>
</dbReference>
<comment type="caution">
    <text evidence="13">The sequence shown here is derived from an EMBL/GenBank/DDBJ whole genome shotgun (WGS) entry which is preliminary data.</text>
</comment>
<feature type="domain" description="GHMP kinase C-terminal" evidence="12">
    <location>
        <begin position="213"/>
        <end position="274"/>
    </location>
</feature>
<dbReference type="GO" id="GO:0050515">
    <property type="term" value="F:4-(cytidine 5'-diphospho)-2-C-methyl-D-erythritol kinase activity"/>
    <property type="evidence" value="ECO:0007669"/>
    <property type="project" value="UniProtKB-UniRule"/>
</dbReference>
<dbReference type="PANTHER" id="PTHR43527">
    <property type="entry name" value="4-DIPHOSPHOCYTIDYL-2-C-METHYL-D-ERYTHRITOL KINASE, CHLOROPLASTIC"/>
    <property type="match status" value="1"/>
</dbReference>